<dbReference type="GO" id="GO:0006310">
    <property type="term" value="P:DNA recombination"/>
    <property type="evidence" value="ECO:0007669"/>
    <property type="project" value="UniProtKB-KW"/>
</dbReference>
<keyword evidence="4" id="KW-1185">Reference proteome</keyword>
<dbReference type="SUPFAM" id="SSF52540">
    <property type="entry name" value="P-loop containing nucleoside triphosphate hydrolases"/>
    <property type="match status" value="2"/>
</dbReference>
<dbReference type="GO" id="GO:0006281">
    <property type="term" value="P:DNA repair"/>
    <property type="evidence" value="ECO:0007669"/>
    <property type="project" value="UniProtKB-KW"/>
</dbReference>
<keyword evidence="1" id="KW-0547">Nucleotide-binding</keyword>
<dbReference type="STRING" id="135651.G0PCT4"/>
<evidence type="ECO:0000313" key="3">
    <source>
        <dbReference type="EMBL" id="EGT51287.1"/>
    </source>
</evidence>
<proteinExistence type="inferred from homology"/>
<dbReference type="EC" id="5.6.2.3" evidence="1"/>
<organism evidence="4">
    <name type="scientific">Caenorhabditis brenneri</name>
    <name type="common">Nematode worm</name>
    <dbReference type="NCBI Taxonomy" id="135651"/>
    <lineage>
        <taxon>Eukaryota</taxon>
        <taxon>Metazoa</taxon>
        <taxon>Ecdysozoa</taxon>
        <taxon>Nematoda</taxon>
        <taxon>Chromadorea</taxon>
        <taxon>Rhabditida</taxon>
        <taxon>Rhabditina</taxon>
        <taxon>Rhabditomorpha</taxon>
        <taxon>Rhabditoidea</taxon>
        <taxon>Rhabditidae</taxon>
        <taxon>Peloderinae</taxon>
        <taxon>Caenorhabditis</taxon>
    </lineage>
</organism>
<dbReference type="OrthoDB" id="10046327at2759"/>
<feature type="domain" description="DNA helicase Pif1-like DEAD-box helicase" evidence="2">
    <location>
        <begin position="24"/>
        <end position="206"/>
    </location>
</feature>
<dbReference type="PANTHER" id="PTHR47642">
    <property type="entry name" value="ATP-DEPENDENT DNA HELICASE"/>
    <property type="match status" value="1"/>
</dbReference>
<dbReference type="EMBL" id="GL380252">
    <property type="protein sequence ID" value="EGT51287.1"/>
    <property type="molecule type" value="Genomic_DNA"/>
</dbReference>
<keyword evidence="1" id="KW-0378">Hydrolase</keyword>
<evidence type="ECO:0000256" key="1">
    <source>
        <dbReference type="RuleBase" id="RU363044"/>
    </source>
</evidence>
<keyword evidence="1" id="KW-0233">DNA recombination</keyword>
<dbReference type="eggNOG" id="KOG0987">
    <property type="taxonomic scope" value="Eukaryota"/>
</dbReference>
<dbReference type="GO" id="GO:0005524">
    <property type="term" value="F:ATP binding"/>
    <property type="evidence" value="ECO:0007669"/>
    <property type="project" value="UniProtKB-KW"/>
</dbReference>
<dbReference type="HOGENOM" id="CLU_850549_0_0_1"/>
<dbReference type="PANTHER" id="PTHR47642:SF5">
    <property type="entry name" value="ATP-DEPENDENT DNA HELICASE"/>
    <property type="match status" value="1"/>
</dbReference>
<dbReference type="Pfam" id="PF05970">
    <property type="entry name" value="PIF1"/>
    <property type="match status" value="1"/>
</dbReference>
<dbReference type="InterPro" id="IPR010285">
    <property type="entry name" value="DNA_helicase_pif1-like_DEAD"/>
</dbReference>
<dbReference type="GO" id="GO:0000723">
    <property type="term" value="P:telomere maintenance"/>
    <property type="evidence" value="ECO:0007669"/>
    <property type="project" value="InterPro"/>
</dbReference>
<dbReference type="Proteomes" id="UP000008068">
    <property type="component" value="Unassembled WGS sequence"/>
</dbReference>
<keyword evidence="1" id="KW-0227">DNA damage</keyword>
<comment type="cofactor">
    <cofactor evidence="1">
        <name>Mg(2+)</name>
        <dbReference type="ChEBI" id="CHEBI:18420"/>
    </cofactor>
</comment>
<evidence type="ECO:0000259" key="2">
    <source>
        <dbReference type="Pfam" id="PF05970"/>
    </source>
</evidence>
<protein>
    <recommendedName>
        <fullName evidence="1">ATP-dependent DNA helicase</fullName>
        <ecNumber evidence="1">5.6.2.3</ecNumber>
    </recommendedName>
</protein>
<dbReference type="InterPro" id="IPR027417">
    <property type="entry name" value="P-loop_NTPase"/>
</dbReference>
<comment type="catalytic activity">
    <reaction evidence="1">
        <text>ATP + H2O = ADP + phosphate + H(+)</text>
        <dbReference type="Rhea" id="RHEA:13065"/>
        <dbReference type="ChEBI" id="CHEBI:15377"/>
        <dbReference type="ChEBI" id="CHEBI:15378"/>
        <dbReference type="ChEBI" id="CHEBI:30616"/>
        <dbReference type="ChEBI" id="CHEBI:43474"/>
        <dbReference type="ChEBI" id="CHEBI:456216"/>
        <dbReference type="EC" id="5.6.2.3"/>
    </reaction>
</comment>
<dbReference type="AlphaFoldDB" id="G0PCT4"/>
<keyword evidence="1" id="KW-0347">Helicase</keyword>
<reference evidence="4" key="1">
    <citation type="submission" date="2011-07" db="EMBL/GenBank/DDBJ databases">
        <authorList>
            <consortium name="Caenorhabditis brenneri Sequencing and Analysis Consortium"/>
            <person name="Wilson R.K."/>
        </authorList>
    </citation>
    <scope>NUCLEOTIDE SEQUENCE [LARGE SCALE GENOMIC DNA]</scope>
    <source>
        <strain evidence="4">PB2801</strain>
    </source>
</reference>
<dbReference type="GO" id="GO:0043139">
    <property type="term" value="F:5'-3' DNA helicase activity"/>
    <property type="evidence" value="ECO:0007669"/>
    <property type="project" value="UniProtKB-EC"/>
</dbReference>
<dbReference type="InterPro" id="IPR051055">
    <property type="entry name" value="PIF1_helicase"/>
</dbReference>
<evidence type="ECO:0000313" key="4">
    <source>
        <dbReference type="Proteomes" id="UP000008068"/>
    </source>
</evidence>
<accession>G0PCT4</accession>
<keyword evidence="1" id="KW-0234">DNA repair</keyword>
<keyword evidence="1" id="KW-0067">ATP-binding</keyword>
<dbReference type="Gene3D" id="3.40.50.300">
    <property type="entry name" value="P-loop containing nucleotide triphosphate hydrolases"/>
    <property type="match status" value="1"/>
</dbReference>
<sequence>MRSIGFNDKPIHYINRLLPDCKDTPFFVYIHGSAGTGKTTLLNVLRDDVNNFIQSKEACLVTAPTGSAARDVKGKTLHQTFGISIDEAHAFQLLKPAMYKILRAMLGKTKVLFIDEISLVSALLFAQTSANIQMALGFQKPFGGLSVVLFGDLLQLSPVNGNPIYEEVSERFSIARITRAPCVTYRLWDLFKMFRLFENVRSDDEAEARMLMEVREERISEETENFFKRHFVIRNSTDSGIFDEVDLLRRLYPEKEIAILAVRNIVVNRMNEIVFNKFDGQVLIIYIVSFVALYKVCVLDYPYQQQWLVILGSCIGYLLPNPKIKEE</sequence>
<name>G0PCT4_CAEBE</name>
<comment type="similarity">
    <text evidence="1">Belongs to the helicase family.</text>
</comment>
<dbReference type="GO" id="GO:0016887">
    <property type="term" value="F:ATP hydrolysis activity"/>
    <property type="evidence" value="ECO:0007669"/>
    <property type="project" value="RHEA"/>
</dbReference>
<gene>
    <name evidence="3" type="ORF">CAEBREN_19206</name>
</gene>
<dbReference type="InParanoid" id="G0PCT4"/>